<dbReference type="InParanoid" id="A7EBH4"/>
<proteinExistence type="predicted"/>
<dbReference type="EMBL" id="CH476623">
    <property type="protein sequence ID" value="EDN99802.1"/>
    <property type="molecule type" value="Genomic_DNA"/>
</dbReference>
<accession>A7EBH4</accession>
<dbReference type="AlphaFoldDB" id="A7EBH4"/>
<dbReference type="KEGG" id="ssl:SS1G_02660"/>
<dbReference type="Proteomes" id="UP000001312">
    <property type="component" value="Unassembled WGS sequence"/>
</dbReference>
<organism evidence="2 3">
    <name type="scientific">Sclerotinia sclerotiorum (strain ATCC 18683 / 1980 / Ss-1)</name>
    <name type="common">White mold</name>
    <name type="synonym">Whetzelinia sclerotiorum</name>
    <dbReference type="NCBI Taxonomy" id="665079"/>
    <lineage>
        <taxon>Eukaryota</taxon>
        <taxon>Fungi</taxon>
        <taxon>Dikarya</taxon>
        <taxon>Ascomycota</taxon>
        <taxon>Pezizomycotina</taxon>
        <taxon>Leotiomycetes</taxon>
        <taxon>Helotiales</taxon>
        <taxon>Sclerotiniaceae</taxon>
        <taxon>Sclerotinia</taxon>
    </lineage>
</organism>
<feature type="region of interest" description="Disordered" evidence="1">
    <location>
        <begin position="1"/>
        <end position="43"/>
    </location>
</feature>
<feature type="compositionally biased region" description="Basic residues" evidence="1">
    <location>
        <begin position="28"/>
        <end position="43"/>
    </location>
</feature>
<evidence type="ECO:0000313" key="3">
    <source>
        <dbReference type="Proteomes" id="UP000001312"/>
    </source>
</evidence>
<dbReference type="RefSeq" id="XP_001596440.1">
    <property type="nucleotide sequence ID" value="XM_001596390.1"/>
</dbReference>
<dbReference type="HOGENOM" id="CLU_2759326_0_0_1"/>
<dbReference type="GeneID" id="5492946"/>
<reference evidence="3" key="1">
    <citation type="journal article" date="2011" name="PLoS Genet.">
        <title>Genomic analysis of the necrotrophic fungal pathogens Sclerotinia sclerotiorum and Botrytis cinerea.</title>
        <authorList>
            <person name="Amselem J."/>
            <person name="Cuomo C.A."/>
            <person name="van Kan J.A."/>
            <person name="Viaud M."/>
            <person name="Benito E.P."/>
            <person name="Couloux A."/>
            <person name="Coutinho P.M."/>
            <person name="de Vries R.P."/>
            <person name="Dyer P.S."/>
            <person name="Fillinger S."/>
            <person name="Fournier E."/>
            <person name="Gout L."/>
            <person name="Hahn M."/>
            <person name="Kohn L."/>
            <person name="Lapalu N."/>
            <person name="Plummer K.M."/>
            <person name="Pradier J.M."/>
            <person name="Quevillon E."/>
            <person name="Sharon A."/>
            <person name="Simon A."/>
            <person name="ten Have A."/>
            <person name="Tudzynski B."/>
            <person name="Tudzynski P."/>
            <person name="Wincker P."/>
            <person name="Andrew M."/>
            <person name="Anthouard V."/>
            <person name="Beever R.E."/>
            <person name="Beffa R."/>
            <person name="Benoit I."/>
            <person name="Bouzid O."/>
            <person name="Brault B."/>
            <person name="Chen Z."/>
            <person name="Choquer M."/>
            <person name="Collemare J."/>
            <person name="Cotton P."/>
            <person name="Danchin E.G."/>
            <person name="Da Silva C."/>
            <person name="Gautier A."/>
            <person name="Giraud C."/>
            <person name="Giraud T."/>
            <person name="Gonzalez C."/>
            <person name="Grossetete S."/>
            <person name="Guldener U."/>
            <person name="Henrissat B."/>
            <person name="Howlett B.J."/>
            <person name="Kodira C."/>
            <person name="Kretschmer M."/>
            <person name="Lappartient A."/>
            <person name="Leroch M."/>
            <person name="Levis C."/>
            <person name="Mauceli E."/>
            <person name="Neuveglise C."/>
            <person name="Oeser B."/>
            <person name="Pearson M."/>
            <person name="Poulain J."/>
            <person name="Poussereau N."/>
            <person name="Quesneville H."/>
            <person name="Rascle C."/>
            <person name="Schumacher J."/>
            <person name="Segurens B."/>
            <person name="Sexton A."/>
            <person name="Silva E."/>
            <person name="Sirven C."/>
            <person name="Soanes D.M."/>
            <person name="Talbot N.J."/>
            <person name="Templeton M."/>
            <person name="Yandava C."/>
            <person name="Yarden O."/>
            <person name="Zeng Q."/>
            <person name="Rollins J.A."/>
            <person name="Lebrun M.H."/>
            <person name="Dickman M."/>
        </authorList>
    </citation>
    <scope>NUCLEOTIDE SEQUENCE [LARGE SCALE GENOMIC DNA]</scope>
    <source>
        <strain evidence="3">ATCC 18683 / 1980 / Ss-1</strain>
    </source>
</reference>
<sequence>MSLDTQTIASYPWQEADPRFAPLPGRNRQGKSHHGRNHDYKKRIRERIHCTRRASHTVPSQAIQQNIRAS</sequence>
<evidence type="ECO:0000313" key="2">
    <source>
        <dbReference type="EMBL" id="EDN99802.1"/>
    </source>
</evidence>
<keyword evidence="3" id="KW-1185">Reference proteome</keyword>
<evidence type="ECO:0000256" key="1">
    <source>
        <dbReference type="SAM" id="MobiDB-lite"/>
    </source>
</evidence>
<gene>
    <name evidence="2" type="ORF">SS1G_02660</name>
</gene>
<protein>
    <submittedName>
        <fullName evidence="2">Uncharacterized protein</fullName>
    </submittedName>
</protein>
<name>A7EBH4_SCLS1</name>